<dbReference type="SUPFAM" id="SSF54637">
    <property type="entry name" value="Thioesterase/thiol ester dehydrase-isomerase"/>
    <property type="match status" value="1"/>
</dbReference>
<keyword evidence="2" id="KW-1185">Reference proteome</keyword>
<dbReference type="Pfam" id="PF13279">
    <property type="entry name" value="4HBT_2"/>
    <property type="match status" value="1"/>
</dbReference>
<dbReference type="Gene3D" id="3.10.129.10">
    <property type="entry name" value="Hotdog Thioesterase"/>
    <property type="match status" value="1"/>
</dbReference>
<gene>
    <name evidence="1" type="ORF">ACFOWD_08380</name>
</gene>
<dbReference type="EMBL" id="JBHSCY010000002">
    <property type="protein sequence ID" value="MFC4268916.1"/>
    <property type="molecule type" value="Genomic_DNA"/>
</dbReference>
<dbReference type="RefSeq" id="WP_377409734.1">
    <property type="nucleotide sequence ID" value="NZ_JBHSCY010000002.1"/>
</dbReference>
<name>A0ABV8R9D1_9FLAO</name>
<protein>
    <submittedName>
        <fullName evidence="1">Thioesterase family protein</fullName>
    </submittedName>
</protein>
<reference evidence="2" key="1">
    <citation type="journal article" date="2019" name="Int. J. Syst. Evol. Microbiol.">
        <title>The Global Catalogue of Microorganisms (GCM) 10K type strain sequencing project: providing services to taxonomists for standard genome sequencing and annotation.</title>
        <authorList>
            <consortium name="The Broad Institute Genomics Platform"/>
            <consortium name="The Broad Institute Genome Sequencing Center for Infectious Disease"/>
            <person name="Wu L."/>
            <person name="Ma J."/>
        </authorList>
    </citation>
    <scope>NUCLEOTIDE SEQUENCE [LARGE SCALE GENOMIC DNA]</scope>
    <source>
        <strain evidence="2">CECT 8655</strain>
    </source>
</reference>
<evidence type="ECO:0000313" key="2">
    <source>
        <dbReference type="Proteomes" id="UP001595826"/>
    </source>
</evidence>
<sequence>MFQRNYKVKGEDVNDFMVMQNAAFLKYSSKLLDTFLHVNGFTGHKLNKQKVGLEKKNDVIHQYKPLLFTQHFSIALQFRDLFVTKNTMVVDIYFFDAKNVLTTTITRELFWFDYENWQTIAPPKSILKYFNQENELRKVG</sequence>
<accession>A0ABV8R9D1</accession>
<dbReference type="Proteomes" id="UP001595826">
    <property type="component" value="Unassembled WGS sequence"/>
</dbReference>
<dbReference type="InterPro" id="IPR029069">
    <property type="entry name" value="HotDog_dom_sf"/>
</dbReference>
<comment type="caution">
    <text evidence="1">The sequence shown here is derived from an EMBL/GenBank/DDBJ whole genome shotgun (WGS) entry which is preliminary data.</text>
</comment>
<organism evidence="1 2">
    <name type="scientific">Polaribacter marinivivus</name>
    <dbReference type="NCBI Taxonomy" id="1524260"/>
    <lineage>
        <taxon>Bacteria</taxon>
        <taxon>Pseudomonadati</taxon>
        <taxon>Bacteroidota</taxon>
        <taxon>Flavobacteriia</taxon>
        <taxon>Flavobacteriales</taxon>
        <taxon>Flavobacteriaceae</taxon>
    </lineage>
</organism>
<proteinExistence type="predicted"/>
<evidence type="ECO:0000313" key="1">
    <source>
        <dbReference type="EMBL" id="MFC4268916.1"/>
    </source>
</evidence>